<accession>A0ABR9IIN7</accession>
<gene>
    <name evidence="1" type="ORF">H4W29_000223</name>
</gene>
<dbReference type="RefSeq" id="WP_192727318.1">
    <property type="nucleotide sequence ID" value="NZ_BAAAVL010000003.1"/>
</dbReference>
<reference evidence="1 2" key="1">
    <citation type="submission" date="2020-10" db="EMBL/GenBank/DDBJ databases">
        <title>Sequencing the genomes of 1000 actinobacteria strains.</title>
        <authorList>
            <person name="Klenk H.-P."/>
        </authorList>
    </citation>
    <scope>NUCLEOTIDE SEQUENCE [LARGE SCALE GENOMIC DNA]</scope>
    <source>
        <strain evidence="1 2">DSM 7307</strain>
    </source>
</reference>
<sequence>MFISPREAGDLCLQMALALTLTVGGMALASTVVKATEQRASAIDVNRPSLWSAGPVRVESIQLFAGQEMAAGDGTACNDTIGLRISCDLLTFR</sequence>
<evidence type="ECO:0000313" key="1">
    <source>
        <dbReference type="EMBL" id="MBE1503042.1"/>
    </source>
</evidence>
<name>A0ABR9IIN7_RHIVS</name>
<dbReference type="Proteomes" id="UP000620262">
    <property type="component" value="Unassembled WGS sequence"/>
</dbReference>
<protein>
    <submittedName>
        <fullName evidence="1">Uncharacterized protein</fullName>
    </submittedName>
</protein>
<evidence type="ECO:0000313" key="2">
    <source>
        <dbReference type="Proteomes" id="UP000620262"/>
    </source>
</evidence>
<organism evidence="1 2">
    <name type="scientific">Rhizobium viscosum</name>
    <name type="common">Arthrobacter viscosus</name>
    <dbReference type="NCBI Taxonomy" id="1673"/>
    <lineage>
        <taxon>Bacteria</taxon>
        <taxon>Pseudomonadati</taxon>
        <taxon>Pseudomonadota</taxon>
        <taxon>Alphaproteobacteria</taxon>
        <taxon>Hyphomicrobiales</taxon>
        <taxon>Rhizobiaceae</taxon>
        <taxon>Rhizobium/Agrobacterium group</taxon>
        <taxon>Rhizobium</taxon>
    </lineage>
</organism>
<proteinExistence type="predicted"/>
<keyword evidence="2" id="KW-1185">Reference proteome</keyword>
<comment type="caution">
    <text evidence="1">The sequence shown here is derived from an EMBL/GenBank/DDBJ whole genome shotgun (WGS) entry which is preliminary data.</text>
</comment>
<dbReference type="EMBL" id="JADBEC010000001">
    <property type="protein sequence ID" value="MBE1503042.1"/>
    <property type="molecule type" value="Genomic_DNA"/>
</dbReference>